<protein>
    <submittedName>
        <fullName evidence="1">Uncharacterized protein</fullName>
    </submittedName>
</protein>
<name>A0A564KUH6_9ENTR</name>
<organism evidence="1 2">
    <name type="scientific">Klebsiella huaxiensis</name>
    <dbReference type="NCBI Taxonomy" id="2153354"/>
    <lineage>
        <taxon>Bacteria</taxon>
        <taxon>Pseudomonadati</taxon>
        <taxon>Pseudomonadota</taxon>
        <taxon>Gammaproteobacteria</taxon>
        <taxon>Enterobacterales</taxon>
        <taxon>Enterobacteriaceae</taxon>
        <taxon>Klebsiella/Raoultella group</taxon>
        <taxon>Klebsiella</taxon>
    </lineage>
</organism>
<evidence type="ECO:0000313" key="1">
    <source>
        <dbReference type="EMBL" id="VUS72930.1"/>
    </source>
</evidence>
<dbReference type="AlphaFoldDB" id="A0A564KUH6"/>
<accession>A0A564KUH6</accession>
<dbReference type="Proteomes" id="UP000317374">
    <property type="component" value="Unassembled WGS sequence"/>
</dbReference>
<proteinExistence type="predicted"/>
<reference evidence="1 2" key="1">
    <citation type="submission" date="2019-07" db="EMBL/GenBank/DDBJ databases">
        <authorList>
            <person name="Brisse S."/>
            <person name="Rodrigues C."/>
            <person name="Thorpe H."/>
        </authorList>
    </citation>
    <scope>NUCLEOTIDE SEQUENCE [LARGE SCALE GENOMIC DNA]</scope>
    <source>
        <strain evidence="1">SB6422</strain>
    </source>
</reference>
<dbReference type="EMBL" id="CABGGW010000025">
    <property type="protein sequence ID" value="VUS72930.1"/>
    <property type="molecule type" value="Genomic_DNA"/>
</dbReference>
<sequence length="151" mass="17087">MYEVRQMARALLAAMDSEPVAYTEKHEISNMHATGLYLRAWPADRARNAVEGYTIPLYRHAQPAPVVPDDVQRDAKRWRALLGSARIRILGSAGFDATAHPGENPDYRHFGMEIWTHYPNWLHEKNEYGIDTLTQYADAMLAAAPQEVSHG</sequence>
<evidence type="ECO:0000313" key="2">
    <source>
        <dbReference type="Proteomes" id="UP000317374"/>
    </source>
</evidence>
<gene>
    <name evidence="1" type="ORF">SB6422_05803</name>
</gene>